<name>A0A1H4BVL6_9BACT</name>
<dbReference type="EMBL" id="FNRI01000004">
    <property type="protein sequence ID" value="SEA51872.1"/>
    <property type="molecule type" value="Genomic_DNA"/>
</dbReference>
<dbReference type="InterPro" id="IPR023885">
    <property type="entry name" value="4Fe4S-binding_SPASM_dom"/>
</dbReference>
<sequence>MKNKDIFTFRDAEKQAGPVAFSTMLKPAGSACNLDCHYCYYLDKAVQYGGKQAVMSDELLELYVRQYIEANDVDTVQFCWHGGEPLLLGVDFYRRAMDFQQKYADGKRIENTLQTNGTLVDEAWCDLFAGNNFLVGISLDGPQDIHDAFRLTKGGRPTFERVMRTIGMFQRSGVEYNTLSVVNRLCEGRGGEIYRFFRDTVHSRYMQFLPAVEHVVDKPGFHRPLIVSPEREGARLAEWSVTAEGYGQFLCDLFDEWVVSDVGRCYVQLFDATLAQWCGVQPGVCSMGETCGDALVVEHNGDVYSCDHFVYPEYKLGNIRETPLAEIYRSRKRVDFGLAKRNALPAECLRCKYYFACRGECPKHRFETGSDGCRKNSLCEGLYRYFRHAEPYMDYMRELLSKQQAPAWVVPFARKRMGLM</sequence>
<accession>A0A1H4BVL6</accession>
<dbReference type="PROSITE" id="PS51918">
    <property type="entry name" value="RADICAL_SAM"/>
    <property type="match status" value="1"/>
</dbReference>
<dbReference type="NCBIfam" id="TIGR03942">
    <property type="entry name" value="sulfatase_rSAM"/>
    <property type="match status" value="1"/>
</dbReference>
<dbReference type="RefSeq" id="WP_010262082.1">
    <property type="nucleotide sequence ID" value="NZ_CAEG01000011.1"/>
</dbReference>
<feature type="domain" description="Radical SAM core" evidence="8">
    <location>
        <begin position="15"/>
        <end position="250"/>
    </location>
</feature>
<keyword evidence="4" id="KW-0479">Metal-binding</keyword>
<evidence type="ECO:0000256" key="3">
    <source>
        <dbReference type="ARBA" id="ARBA00022691"/>
    </source>
</evidence>
<dbReference type="GO" id="GO:0046872">
    <property type="term" value="F:metal ion binding"/>
    <property type="evidence" value="ECO:0007669"/>
    <property type="project" value="UniProtKB-KW"/>
</dbReference>
<proteinExistence type="inferred from homology"/>
<dbReference type="InterPro" id="IPR047207">
    <property type="entry name" value="SPASM_anSME"/>
</dbReference>
<dbReference type="SFLD" id="SFLDG01384">
    <property type="entry name" value="thioether_bond_formation_requi"/>
    <property type="match status" value="1"/>
</dbReference>
<dbReference type="STRING" id="1033731.SAMN05444145_10451"/>
<evidence type="ECO:0000313" key="9">
    <source>
        <dbReference type="EMBL" id="SEA51872.1"/>
    </source>
</evidence>
<reference evidence="9 10" key="1">
    <citation type="submission" date="2016-10" db="EMBL/GenBank/DDBJ databases">
        <authorList>
            <person name="de Groot N.N."/>
        </authorList>
    </citation>
    <scope>NUCLEOTIDE SEQUENCE [LARGE SCALE GENOMIC DNA]</scope>
    <source>
        <strain evidence="9 10">DSM 25383</strain>
    </source>
</reference>
<dbReference type="NCBIfam" id="NF010308">
    <property type="entry name" value="PRK13745.1"/>
    <property type="match status" value="1"/>
</dbReference>
<evidence type="ECO:0000256" key="5">
    <source>
        <dbReference type="ARBA" id="ARBA00023004"/>
    </source>
</evidence>
<dbReference type="Proteomes" id="UP000183253">
    <property type="component" value="Unassembled WGS sequence"/>
</dbReference>
<organism evidence="9 10">
    <name type="scientific">Alistipes timonensis JC136</name>
    <dbReference type="NCBI Taxonomy" id="1033731"/>
    <lineage>
        <taxon>Bacteria</taxon>
        <taxon>Pseudomonadati</taxon>
        <taxon>Bacteroidota</taxon>
        <taxon>Bacteroidia</taxon>
        <taxon>Bacteroidales</taxon>
        <taxon>Rikenellaceae</taxon>
        <taxon>Alistipes</taxon>
    </lineage>
</organism>
<dbReference type="InterPro" id="IPR007197">
    <property type="entry name" value="rSAM"/>
</dbReference>
<evidence type="ECO:0000256" key="1">
    <source>
        <dbReference type="ARBA" id="ARBA00001966"/>
    </source>
</evidence>
<dbReference type="Pfam" id="PF04055">
    <property type="entry name" value="Radical_SAM"/>
    <property type="match status" value="1"/>
</dbReference>
<dbReference type="GO" id="GO:0016491">
    <property type="term" value="F:oxidoreductase activity"/>
    <property type="evidence" value="ECO:0007669"/>
    <property type="project" value="InterPro"/>
</dbReference>
<protein>
    <recommendedName>
        <fullName evidence="8">Radical SAM core domain-containing protein</fullName>
    </recommendedName>
</protein>
<comment type="similarity">
    <text evidence="7">Belongs to the radical SAM superfamily. Anaerobic sulfatase-maturating enzyme family.</text>
</comment>
<keyword evidence="10" id="KW-1185">Reference proteome</keyword>
<gene>
    <name evidence="9" type="ORF">SAMN05444145_10451</name>
</gene>
<dbReference type="SFLD" id="SFLDS00029">
    <property type="entry name" value="Radical_SAM"/>
    <property type="match status" value="1"/>
</dbReference>
<dbReference type="AlphaFoldDB" id="A0A1H4BVL6"/>
<dbReference type="OrthoDB" id="9808591at2"/>
<dbReference type="NCBIfam" id="TIGR04085">
    <property type="entry name" value="rSAM_more_4Fe4S"/>
    <property type="match status" value="1"/>
</dbReference>
<dbReference type="Gene3D" id="3.20.20.70">
    <property type="entry name" value="Aldolase class I"/>
    <property type="match status" value="1"/>
</dbReference>
<dbReference type="InterPro" id="IPR058240">
    <property type="entry name" value="rSAM_sf"/>
</dbReference>
<evidence type="ECO:0000256" key="7">
    <source>
        <dbReference type="ARBA" id="ARBA00023601"/>
    </source>
</evidence>
<dbReference type="PANTHER" id="PTHR43273:SF3">
    <property type="entry name" value="ANAEROBIC SULFATASE-MATURATING ENZYME HOMOLOG ASLB-RELATED"/>
    <property type="match status" value="1"/>
</dbReference>
<evidence type="ECO:0000256" key="6">
    <source>
        <dbReference type="ARBA" id="ARBA00023014"/>
    </source>
</evidence>
<dbReference type="PANTHER" id="PTHR43273">
    <property type="entry name" value="ANAEROBIC SULFATASE-MATURATING ENZYME HOMOLOG ASLB-RELATED"/>
    <property type="match status" value="1"/>
</dbReference>
<evidence type="ECO:0000313" key="10">
    <source>
        <dbReference type="Proteomes" id="UP000183253"/>
    </source>
</evidence>
<keyword evidence="6" id="KW-0411">Iron-sulfur</keyword>
<evidence type="ECO:0000256" key="2">
    <source>
        <dbReference type="ARBA" id="ARBA00022485"/>
    </source>
</evidence>
<dbReference type="Pfam" id="PF13186">
    <property type="entry name" value="SPASM"/>
    <property type="match status" value="1"/>
</dbReference>
<dbReference type="SFLD" id="SFLDG01072">
    <property type="entry name" value="dehydrogenase_like"/>
    <property type="match status" value="1"/>
</dbReference>
<dbReference type="GO" id="GO:0051539">
    <property type="term" value="F:4 iron, 4 sulfur cluster binding"/>
    <property type="evidence" value="ECO:0007669"/>
    <property type="project" value="UniProtKB-KW"/>
</dbReference>
<keyword evidence="2" id="KW-0004">4Fe-4S</keyword>
<dbReference type="CDD" id="cd21120">
    <property type="entry name" value="SPASM_anSME"/>
    <property type="match status" value="1"/>
</dbReference>
<dbReference type="InterPro" id="IPR013785">
    <property type="entry name" value="Aldolase_TIM"/>
</dbReference>
<keyword evidence="3" id="KW-0949">S-adenosyl-L-methionine</keyword>
<comment type="cofactor">
    <cofactor evidence="1">
        <name>[4Fe-4S] cluster</name>
        <dbReference type="ChEBI" id="CHEBI:49883"/>
    </cofactor>
</comment>
<dbReference type="SUPFAM" id="SSF102114">
    <property type="entry name" value="Radical SAM enzymes"/>
    <property type="match status" value="1"/>
</dbReference>
<dbReference type="SFLD" id="SFLDF00285">
    <property type="entry name" value="anaerobic_Ser-type_sulfatase-m"/>
    <property type="match status" value="1"/>
</dbReference>
<keyword evidence="5" id="KW-0408">Iron</keyword>
<evidence type="ECO:0000259" key="8">
    <source>
        <dbReference type="PROSITE" id="PS51918"/>
    </source>
</evidence>
<dbReference type="CDD" id="cd01335">
    <property type="entry name" value="Radical_SAM"/>
    <property type="match status" value="1"/>
</dbReference>
<dbReference type="InterPro" id="IPR023867">
    <property type="entry name" value="Sulphatase_maturase_rSAM"/>
</dbReference>
<dbReference type="InterPro" id="IPR034491">
    <property type="entry name" value="Anaerob_Ser_sulfatase-maturase"/>
</dbReference>
<dbReference type="SFLD" id="SFLDG01067">
    <property type="entry name" value="SPASM/twitch_domain_containing"/>
    <property type="match status" value="1"/>
</dbReference>
<dbReference type="SFLD" id="SFLDG01386">
    <property type="entry name" value="main_SPASM_domain-containing"/>
    <property type="match status" value="1"/>
</dbReference>
<evidence type="ECO:0000256" key="4">
    <source>
        <dbReference type="ARBA" id="ARBA00022723"/>
    </source>
</evidence>